<keyword evidence="4" id="KW-1185">Reference proteome</keyword>
<reference evidence="3 4" key="1">
    <citation type="submission" date="2020-07" db="EMBL/GenBank/DDBJ databases">
        <authorList>
            <person name="Feng H."/>
        </authorList>
    </citation>
    <scope>NUCLEOTIDE SEQUENCE [LARGE SCALE GENOMIC DNA]</scope>
    <source>
        <strain evidence="4">s-11</strain>
    </source>
</reference>
<dbReference type="GO" id="GO:0008061">
    <property type="term" value="F:chitin binding"/>
    <property type="evidence" value="ECO:0007669"/>
    <property type="project" value="InterPro"/>
</dbReference>
<dbReference type="Proteomes" id="UP000530514">
    <property type="component" value="Unassembled WGS sequence"/>
</dbReference>
<dbReference type="SUPFAM" id="SSF51445">
    <property type="entry name" value="(Trans)glycosidases"/>
    <property type="match status" value="1"/>
</dbReference>
<dbReference type="PROSITE" id="PS51910">
    <property type="entry name" value="GH18_2"/>
    <property type="match status" value="1"/>
</dbReference>
<feature type="compositionally biased region" description="Polar residues" evidence="1">
    <location>
        <begin position="130"/>
        <end position="154"/>
    </location>
</feature>
<evidence type="ECO:0000259" key="2">
    <source>
        <dbReference type="PROSITE" id="PS51910"/>
    </source>
</evidence>
<dbReference type="InterPro" id="IPR029070">
    <property type="entry name" value="Chitinase_insertion_sf"/>
</dbReference>
<dbReference type="Pfam" id="PF00704">
    <property type="entry name" value="Glyco_hydro_18"/>
    <property type="match status" value="1"/>
</dbReference>
<dbReference type="SMART" id="SM00636">
    <property type="entry name" value="Glyco_18"/>
    <property type="match status" value="1"/>
</dbReference>
<dbReference type="InterPro" id="IPR011583">
    <property type="entry name" value="Chitinase_II/V-like_cat"/>
</dbReference>
<dbReference type="InterPro" id="IPR001223">
    <property type="entry name" value="Glyco_hydro18_cat"/>
</dbReference>
<feature type="compositionally biased region" description="Polar residues" evidence="1">
    <location>
        <begin position="185"/>
        <end position="208"/>
    </location>
</feature>
<dbReference type="PANTHER" id="PTHR46066">
    <property type="entry name" value="CHITINASE DOMAIN-CONTAINING PROTEIN 1 FAMILY MEMBER"/>
    <property type="match status" value="1"/>
</dbReference>
<proteinExistence type="predicted"/>
<dbReference type="PANTHER" id="PTHR46066:SF2">
    <property type="entry name" value="CHITINASE DOMAIN-CONTAINING PROTEIN 1"/>
    <property type="match status" value="1"/>
</dbReference>
<evidence type="ECO:0000313" key="3">
    <source>
        <dbReference type="EMBL" id="MBA4544125.1"/>
    </source>
</evidence>
<dbReference type="EMBL" id="JACEIP010000029">
    <property type="protein sequence ID" value="MBA4544125.1"/>
    <property type="molecule type" value="Genomic_DNA"/>
</dbReference>
<dbReference type="InterPro" id="IPR017853">
    <property type="entry name" value="GH"/>
</dbReference>
<dbReference type="Gene3D" id="3.10.50.10">
    <property type="match status" value="1"/>
</dbReference>
<accession>A0A7W2AJA6</accession>
<evidence type="ECO:0000256" key="1">
    <source>
        <dbReference type="SAM" id="MobiDB-lite"/>
    </source>
</evidence>
<feature type="domain" description="GH18" evidence="2">
    <location>
        <begin position="224"/>
        <end position="544"/>
    </location>
</feature>
<protein>
    <recommendedName>
        <fullName evidence="2">GH18 domain-containing protein</fullName>
    </recommendedName>
</protein>
<feature type="region of interest" description="Disordered" evidence="1">
    <location>
        <begin position="98"/>
        <end position="226"/>
    </location>
</feature>
<feature type="compositionally biased region" description="Polar residues" evidence="1">
    <location>
        <begin position="98"/>
        <end position="107"/>
    </location>
</feature>
<evidence type="ECO:0000313" key="4">
    <source>
        <dbReference type="Proteomes" id="UP000530514"/>
    </source>
</evidence>
<sequence length="544" mass="59247">MEKTKFSRLEAFWQKKAMLINATAALVLVSGGVLLTSGCSQETAAPKAKAPTAHVQHETIQDDSASSNDVADVTEVTDIKPLPKKESQYVENILTHHNVPQVNPNEINNSGASHSGGAANGNAASHHTDNSTSPATGNIAPTTPKTGDSQHVNQSAPTTKPASPAPGKEQNQQQPGDKPVEKPQQPGTDNQQPSNGSTQTPPANDGDTSNPSEPSNPAPSKPEQTDGIETTAWFPFWSTNSGNQILSSQSLDSINLFMYELQANGDVGYMQYAKAPDPNTLALARKKGTKIYATVANTDGWSDVNKAEDELHNLINTPEKRSQLADKLLAFTLKNNYDGIDLDLEVIRGSDRDNFSAFVEVLAQKMHQKNKKVLVSVYPKTSYGGWDGPISQDWQRLGKAADELVIMTYNYSMNSPGPGAPLDWISDIVKYANTQVASEKIYFGLPSYGYLWTSDGKRSSLSYSQAQNLIKTNHANVVRDKNGEPTFTYTSNGVKYTGYYQDAISWQRKIETIKQGNPHIGGITEWYIGAEDPATWNMLKTELK</sequence>
<dbReference type="GO" id="GO:0005975">
    <property type="term" value="P:carbohydrate metabolic process"/>
    <property type="evidence" value="ECO:0007669"/>
    <property type="project" value="InterPro"/>
</dbReference>
<dbReference type="OrthoDB" id="9766299at2"/>
<organism evidence="3 4">
    <name type="scientific">Thermoactinomyces daqus</name>
    <dbReference type="NCBI Taxonomy" id="1329516"/>
    <lineage>
        <taxon>Bacteria</taxon>
        <taxon>Bacillati</taxon>
        <taxon>Bacillota</taxon>
        <taxon>Bacilli</taxon>
        <taxon>Bacillales</taxon>
        <taxon>Thermoactinomycetaceae</taxon>
        <taxon>Thermoactinomyces</taxon>
    </lineage>
</organism>
<feature type="compositionally biased region" description="Low complexity" evidence="1">
    <location>
        <begin position="155"/>
        <end position="166"/>
    </location>
</feature>
<dbReference type="AlphaFoldDB" id="A0A7W2AJA6"/>
<name>A0A7W2AJA6_9BACL</name>
<gene>
    <name evidence="3" type="ORF">H1164_14725</name>
</gene>
<dbReference type="RefSeq" id="WP_052154389.1">
    <property type="nucleotide sequence ID" value="NZ_JACEIP010000029.1"/>
</dbReference>
<dbReference type="Gene3D" id="3.20.20.80">
    <property type="entry name" value="Glycosidases"/>
    <property type="match status" value="1"/>
</dbReference>
<comment type="caution">
    <text evidence="3">The sequence shown here is derived from an EMBL/GenBank/DDBJ whole genome shotgun (WGS) entry which is preliminary data.</text>
</comment>
<feature type="region of interest" description="Disordered" evidence="1">
    <location>
        <begin position="47"/>
        <end position="70"/>
    </location>
</feature>
<feature type="compositionally biased region" description="Low complexity" evidence="1">
    <location>
        <begin position="108"/>
        <end position="125"/>
    </location>
</feature>